<dbReference type="AlphaFoldDB" id="A0A016T6Y1"/>
<organism evidence="1 2">
    <name type="scientific">Ancylostoma ceylanicum</name>
    <dbReference type="NCBI Taxonomy" id="53326"/>
    <lineage>
        <taxon>Eukaryota</taxon>
        <taxon>Metazoa</taxon>
        <taxon>Ecdysozoa</taxon>
        <taxon>Nematoda</taxon>
        <taxon>Chromadorea</taxon>
        <taxon>Rhabditida</taxon>
        <taxon>Rhabditina</taxon>
        <taxon>Rhabditomorpha</taxon>
        <taxon>Strongyloidea</taxon>
        <taxon>Ancylostomatidae</taxon>
        <taxon>Ancylostomatinae</taxon>
        <taxon>Ancylostoma</taxon>
    </lineage>
</organism>
<gene>
    <name evidence="1" type="primary">Acey_s0131.g1576</name>
    <name evidence="1" type="ORF">Y032_0131g1576</name>
</gene>
<name>A0A016T6Y1_9BILA</name>
<keyword evidence="2" id="KW-1185">Reference proteome</keyword>
<sequence length="354" mass="41862">MRFGEEGHNRPNDMDTLYEMFDLERPEPPTHYSTTLQDIFFFFLSLSWSLEERFDLSTLLRATGVRIACTPTSGTSPLRSPRRKKTWIRHANRLKMRFGEEGHNRPNDMDTLYEMFDLERPEPPTHYSTTLQDIFFFFLSLSWSLEERFDLSTLLRATGVRIACTPTSGTSPLRSPRRKKTWIRHANRLKMRFGEEGHNRPNDMDTLYEMFDLERPQPPTHYSTTLQDIFFFFLSLSWCLEERFDLSTLLRATGVRIACTPTSGTSPLRSPRRKKTWIRHANRLKMRFGEEGHNRPNDMDTLYEMFDLERPQPSTHYSTTLQDIFFFFFLSLSWCLEERFDLSTLLRATGVRIA</sequence>
<evidence type="ECO:0000313" key="1">
    <source>
        <dbReference type="EMBL" id="EYB98364.1"/>
    </source>
</evidence>
<accession>A0A016T6Y1</accession>
<protein>
    <submittedName>
        <fullName evidence="1">Uncharacterized protein</fullName>
    </submittedName>
</protein>
<reference evidence="2" key="1">
    <citation type="journal article" date="2015" name="Nat. Genet.">
        <title>The genome and transcriptome of the zoonotic hookworm Ancylostoma ceylanicum identify infection-specific gene families.</title>
        <authorList>
            <person name="Schwarz E.M."/>
            <person name="Hu Y."/>
            <person name="Antoshechkin I."/>
            <person name="Miller M.M."/>
            <person name="Sternberg P.W."/>
            <person name="Aroian R.V."/>
        </authorList>
    </citation>
    <scope>NUCLEOTIDE SEQUENCE</scope>
    <source>
        <strain evidence="2">HY135</strain>
    </source>
</reference>
<evidence type="ECO:0000313" key="2">
    <source>
        <dbReference type="Proteomes" id="UP000024635"/>
    </source>
</evidence>
<dbReference type="Proteomes" id="UP000024635">
    <property type="component" value="Unassembled WGS sequence"/>
</dbReference>
<proteinExistence type="predicted"/>
<comment type="caution">
    <text evidence="1">The sequence shown here is derived from an EMBL/GenBank/DDBJ whole genome shotgun (WGS) entry which is preliminary data.</text>
</comment>
<dbReference type="EMBL" id="JARK01001467">
    <property type="protein sequence ID" value="EYB98364.1"/>
    <property type="molecule type" value="Genomic_DNA"/>
</dbReference>